<dbReference type="SUPFAM" id="SSF117281">
    <property type="entry name" value="Kelch motif"/>
    <property type="match status" value="1"/>
</dbReference>
<dbReference type="Gene3D" id="2.120.10.80">
    <property type="entry name" value="Kelch-type beta propeller"/>
    <property type="match status" value="1"/>
</dbReference>
<protein>
    <submittedName>
        <fullName evidence="4">F-box protein AFR</fullName>
    </submittedName>
</protein>
<evidence type="ECO:0000313" key="5">
    <source>
        <dbReference type="Proteomes" id="UP000634136"/>
    </source>
</evidence>
<dbReference type="SMART" id="SM00256">
    <property type="entry name" value="FBOX"/>
    <property type="match status" value="1"/>
</dbReference>
<evidence type="ECO:0000259" key="3">
    <source>
        <dbReference type="SMART" id="SM00256"/>
    </source>
</evidence>
<dbReference type="PANTHER" id="PTHR46344:SF4">
    <property type="entry name" value="OS07G0153400 PROTEIN"/>
    <property type="match status" value="1"/>
</dbReference>
<dbReference type="InterPro" id="IPR001810">
    <property type="entry name" value="F-box_dom"/>
</dbReference>
<evidence type="ECO:0000256" key="1">
    <source>
        <dbReference type="ARBA" id="ARBA00022441"/>
    </source>
</evidence>
<dbReference type="InterPro" id="IPR015915">
    <property type="entry name" value="Kelch-typ_b-propeller"/>
</dbReference>
<name>A0A834U128_9FABA</name>
<accession>A0A834U128</accession>
<proteinExistence type="predicted"/>
<keyword evidence="5" id="KW-1185">Reference proteome</keyword>
<dbReference type="Pfam" id="PF00646">
    <property type="entry name" value="F-box"/>
    <property type="match status" value="1"/>
</dbReference>
<keyword evidence="2" id="KW-0677">Repeat</keyword>
<organism evidence="4 5">
    <name type="scientific">Senna tora</name>
    <dbReference type="NCBI Taxonomy" id="362788"/>
    <lineage>
        <taxon>Eukaryota</taxon>
        <taxon>Viridiplantae</taxon>
        <taxon>Streptophyta</taxon>
        <taxon>Embryophyta</taxon>
        <taxon>Tracheophyta</taxon>
        <taxon>Spermatophyta</taxon>
        <taxon>Magnoliopsida</taxon>
        <taxon>eudicotyledons</taxon>
        <taxon>Gunneridae</taxon>
        <taxon>Pentapetalae</taxon>
        <taxon>rosids</taxon>
        <taxon>fabids</taxon>
        <taxon>Fabales</taxon>
        <taxon>Fabaceae</taxon>
        <taxon>Caesalpinioideae</taxon>
        <taxon>Cassia clade</taxon>
        <taxon>Senna</taxon>
    </lineage>
</organism>
<dbReference type="PANTHER" id="PTHR46344">
    <property type="entry name" value="OS02G0202900 PROTEIN"/>
    <property type="match status" value="1"/>
</dbReference>
<reference evidence="4" key="1">
    <citation type="submission" date="2020-09" db="EMBL/GenBank/DDBJ databases">
        <title>Genome-Enabled Discovery of Anthraquinone Biosynthesis in Senna tora.</title>
        <authorList>
            <person name="Kang S.-H."/>
            <person name="Pandey R.P."/>
            <person name="Lee C.-M."/>
            <person name="Sim J.-S."/>
            <person name="Jeong J.-T."/>
            <person name="Choi B.-S."/>
            <person name="Jung M."/>
            <person name="Ginzburg D."/>
            <person name="Zhao K."/>
            <person name="Won S.Y."/>
            <person name="Oh T.-J."/>
            <person name="Yu Y."/>
            <person name="Kim N.-H."/>
            <person name="Lee O.R."/>
            <person name="Lee T.-H."/>
            <person name="Bashyal P."/>
            <person name="Kim T.-S."/>
            <person name="Lee W.-H."/>
            <person name="Kawkins C."/>
            <person name="Kim C.-K."/>
            <person name="Kim J.S."/>
            <person name="Ahn B.O."/>
            <person name="Rhee S.Y."/>
            <person name="Sohng J.K."/>
        </authorList>
    </citation>
    <scope>NUCLEOTIDE SEQUENCE</scope>
    <source>
        <tissue evidence="4">Leaf</tissue>
    </source>
</reference>
<sequence>MPNEIAELCLVHLPYPYHALARSVSSSWNRAITHPTFLLSKKSLSLSRPYLFVSAFHKSTGRMQWQALDPSSGRWFVLPPTPNHVTPAASACASLPRHGKLFLIGATHPTFIYRTSTNQWSQSSPIPITAAPSSLTAAEINGQIITVGGTSVQSYDPETDTWEARGKIEEEEMEIGKSYDSAVVGGKLYVTEGWTWPFMFSPRGAVYDSERERWGEMRRGMREGWTGVSAVVRGRVMVISEYGDCPVKVYEEGGDRWEYVGGERFPREALQRPLRVRGEDEGGRIYVVSAKLNVGIGRVEIEERGGKERVKVKWEVLQAPKAFAEFSPSHCHLLYA</sequence>
<feature type="domain" description="F-box" evidence="3">
    <location>
        <begin position="1"/>
        <end position="41"/>
    </location>
</feature>
<comment type="caution">
    <text evidence="4">The sequence shown here is derived from an EMBL/GenBank/DDBJ whole genome shotgun (WGS) entry which is preliminary data.</text>
</comment>
<evidence type="ECO:0000313" key="4">
    <source>
        <dbReference type="EMBL" id="KAF7830186.1"/>
    </source>
</evidence>
<dbReference type="Proteomes" id="UP000634136">
    <property type="component" value="Unassembled WGS sequence"/>
</dbReference>
<dbReference type="EMBL" id="JAAIUW010000005">
    <property type="protein sequence ID" value="KAF7830186.1"/>
    <property type="molecule type" value="Genomic_DNA"/>
</dbReference>
<gene>
    <name evidence="4" type="ORF">G2W53_012519</name>
</gene>
<evidence type="ECO:0000256" key="2">
    <source>
        <dbReference type="ARBA" id="ARBA00022737"/>
    </source>
</evidence>
<dbReference type="OrthoDB" id="45365at2759"/>
<keyword evidence="1" id="KW-0880">Kelch repeat</keyword>
<dbReference type="AlphaFoldDB" id="A0A834U128"/>